<feature type="region of interest" description="Disordered" evidence="2">
    <location>
        <begin position="268"/>
        <end position="297"/>
    </location>
</feature>
<feature type="compositionally biased region" description="Acidic residues" evidence="2">
    <location>
        <begin position="18"/>
        <end position="32"/>
    </location>
</feature>
<proteinExistence type="inferred from homology"/>
<dbReference type="InterPro" id="IPR007592">
    <property type="entry name" value="GEBP"/>
</dbReference>
<dbReference type="AlphaFoldDB" id="A0ABD0Z1R1"/>
<dbReference type="InterPro" id="IPR053933">
    <property type="entry name" value="GeBP-like_C"/>
</dbReference>
<reference evidence="5 6" key="1">
    <citation type="submission" date="2024-04" db="EMBL/GenBank/DDBJ databases">
        <title>Genome assembly C_amara_ONT_v2.</title>
        <authorList>
            <person name="Yant L."/>
            <person name="Moore C."/>
            <person name="Slenker M."/>
        </authorList>
    </citation>
    <scope>NUCLEOTIDE SEQUENCE [LARGE SCALE GENOMIC DNA]</scope>
    <source>
        <tissue evidence="5">Leaf</tissue>
    </source>
</reference>
<name>A0ABD0Z1R1_CARAN</name>
<feature type="compositionally biased region" description="Acidic residues" evidence="2">
    <location>
        <begin position="72"/>
        <end position="82"/>
    </location>
</feature>
<evidence type="ECO:0000313" key="6">
    <source>
        <dbReference type="Proteomes" id="UP001558713"/>
    </source>
</evidence>
<evidence type="ECO:0000256" key="2">
    <source>
        <dbReference type="SAM" id="MobiDB-lite"/>
    </source>
</evidence>
<dbReference type="GO" id="GO:0010468">
    <property type="term" value="P:regulation of gene expression"/>
    <property type="evidence" value="ECO:0007669"/>
    <property type="project" value="UniProtKB-ARBA"/>
</dbReference>
<evidence type="ECO:0000256" key="1">
    <source>
        <dbReference type="ARBA" id="ARBA00010820"/>
    </source>
</evidence>
<dbReference type="Proteomes" id="UP001558713">
    <property type="component" value="Unassembled WGS sequence"/>
</dbReference>
<protein>
    <submittedName>
        <fullName evidence="5">Transcription factor</fullName>
    </submittedName>
</protein>
<feature type="compositionally biased region" description="Basic and acidic residues" evidence="2">
    <location>
        <begin position="146"/>
        <end position="160"/>
    </location>
</feature>
<sequence length="379" mass="42049">MTGKRSNLLEDPPTASSSDEDEVETSVGEGDEIAGNSSSDEEEDSSKNRSVKKKPEASLAATTEKQVSDSETGSDEETDSDSETEKKDPVKKNPVSSVVKPIIESKDSSVKNQDSKKVKTSEKSTAKRPRETDGGASTDVKRVKRVSGEEEKKSGGEETKKTYFQRLWSEDDEIAVLQGLIDYKTETGVSPYDDTTGFYQLVKKSISFDVSKIQFMEKLRSLKKKYENNVGKAKNGEEPTFSKSHDRKAFDLSKNVWGVNGMALESAVKSNGKSKKSSKSKKVESVKQDCEDEVTNKGDTSSLEMDVFLKSVLVKSLARLGVDDLAAQQGWSKLASEDKKRFEDQWKALQLREFEFYSQKSGFVHEVVTKMAEAFRSNP</sequence>
<comment type="similarity">
    <text evidence="1">Belongs to the GeBP family.</text>
</comment>
<gene>
    <name evidence="5" type="ORF">V5N11_022889</name>
</gene>
<dbReference type="PANTHER" id="PTHR31662:SF33">
    <property type="entry name" value="DNA-BINDING STOREKEEPER PROTEIN TRANSCRIPTIONAL REGULATOR-LIKE PROTEIN"/>
    <property type="match status" value="1"/>
</dbReference>
<feature type="domain" description="Glabrous enhancer-binding protein-like DBD" evidence="3">
    <location>
        <begin position="164"/>
        <end position="258"/>
    </location>
</feature>
<feature type="compositionally biased region" description="Basic and acidic residues" evidence="2">
    <location>
        <begin position="103"/>
        <end position="133"/>
    </location>
</feature>
<dbReference type="Pfam" id="PF04504">
    <property type="entry name" value="GeBP-like_DBD"/>
    <property type="match status" value="1"/>
</dbReference>
<evidence type="ECO:0000259" key="3">
    <source>
        <dbReference type="Pfam" id="PF04504"/>
    </source>
</evidence>
<keyword evidence="6" id="KW-1185">Reference proteome</keyword>
<accession>A0ABD0Z1R1</accession>
<feature type="region of interest" description="Disordered" evidence="2">
    <location>
        <begin position="1"/>
        <end position="160"/>
    </location>
</feature>
<dbReference type="EMBL" id="JBANAX010000916">
    <property type="protein sequence ID" value="KAL1188644.1"/>
    <property type="molecule type" value="Genomic_DNA"/>
</dbReference>
<organism evidence="5 6">
    <name type="scientific">Cardamine amara subsp. amara</name>
    <dbReference type="NCBI Taxonomy" id="228776"/>
    <lineage>
        <taxon>Eukaryota</taxon>
        <taxon>Viridiplantae</taxon>
        <taxon>Streptophyta</taxon>
        <taxon>Embryophyta</taxon>
        <taxon>Tracheophyta</taxon>
        <taxon>Spermatophyta</taxon>
        <taxon>Magnoliopsida</taxon>
        <taxon>eudicotyledons</taxon>
        <taxon>Gunneridae</taxon>
        <taxon>Pentapetalae</taxon>
        <taxon>rosids</taxon>
        <taxon>malvids</taxon>
        <taxon>Brassicales</taxon>
        <taxon>Brassicaceae</taxon>
        <taxon>Cardamineae</taxon>
        <taxon>Cardamine</taxon>
    </lineage>
</organism>
<dbReference type="InterPro" id="IPR053932">
    <property type="entry name" value="GeBP-like_DBD"/>
</dbReference>
<dbReference type="PANTHER" id="PTHR31662">
    <property type="entry name" value="BNAANNG10740D PROTEIN-RELATED"/>
    <property type="match status" value="1"/>
</dbReference>
<comment type="caution">
    <text evidence="5">The sequence shown here is derived from an EMBL/GenBank/DDBJ whole genome shotgun (WGS) entry which is preliminary data.</text>
</comment>
<evidence type="ECO:0000259" key="4">
    <source>
        <dbReference type="Pfam" id="PF22757"/>
    </source>
</evidence>
<dbReference type="Pfam" id="PF22757">
    <property type="entry name" value="GeBP-like_C"/>
    <property type="match status" value="1"/>
</dbReference>
<feature type="compositionally biased region" description="Low complexity" evidence="2">
    <location>
        <begin position="92"/>
        <end position="101"/>
    </location>
</feature>
<feature type="domain" description="Glabrous enhancer-binding protein-like C-terminal" evidence="4">
    <location>
        <begin position="306"/>
        <end position="373"/>
    </location>
</feature>
<evidence type="ECO:0000313" key="5">
    <source>
        <dbReference type="EMBL" id="KAL1188644.1"/>
    </source>
</evidence>